<name>A0A0C9UNL8_SPHS4</name>
<dbReference type="SUPFAM" id="SSF52540">
    <property type="entry name" value="P-loop containing nucleoside triphosphate hydrolases"/>
    <property type="match status" value="1"/>
</dbReference>
<keyword evidence="5" id="KW-1185">Reference proteome</keyword>
<accession>A0A0C9UNL8</accession>
<organism evidence="4 5">
    <name type="scientific">Sphaerobolus stellatus (strain SS14)</name>
    <dbReference type="NCBI Taxonomy" id="990650"/>
    <lineage>
        <taxon>Eukaryota</taxon>
        <taxon>Fungi</taxon>
        <taxon>Dikarya</taxon>
        <taxon>Basidiomycota</taxon>
        <taxon>Agaricomycotina</taxon>
        <taxon>Agaricomycetes</taxon>
        <taxon>Phallomycetidae</taxon>
        <taxon>Geastrales</taxon>
        <taxon>Sphaerobolaceae</taxon>
        <taxon>Sphaerobolus</taxon>
    </lineage>
</organism>
<dbReference type="InterPro" id="IPR011704">
    <property type="entry name" value="ATPase_dyneun-rel_AAA"/>
</dbReference>
<dbReference type="AlphaFoldDB" id="A0A0C9UNL8"/>
<evidence type="ECO:0000313" key="4">
    <source>
        <dbReference type="EMBL" id="KIJ30447.1"/>
    </source>
</evidence>
<evidence type="ECO:0000256" key="1">
    <source>
        <dbReference type="ARBA" id="ARBA00022741"/>
    </source>
</evidence>
<keyword evidence="1" id="KW-0547">Nucleotide-binding</keyword>
<dbReference type="PANTHER" id="PTHR48103:SF2">
    <property type="entry name" value="MIDASIN"/>
    <property type="match status" value="1"/>
</dbReference>
<dbReference type="GO" id="GO:0000027">
    <property type="term" value="P:ribosomal large subunit assembly"/>
    <property type="evidence" value="ECO:0007669"/>
    <property type="project" value="TreeGrafter"/>
</dbReference>
<protein>
    <submittedName>
        <fullName evidence="4">Unplaced genomic scaffold SPHSTscaffold_186, whole genome shotgun sequence</fullName>
    </submittedName>
</protein>
<dbReference type="GO" id="GO:0000055">
    <property type="term" value="P:ribosomal large subunit export from nucleus"/>
    <property type="evidence" value="ECO:0007669"/>
    <property type="project" value="TreeGrafter"/>
</dbReference>
<feature type="domain" description="ATPase dynein-related AAA" evidence="3">
    <location>
        <begin position="101"/>
        <end position="203"/>
    </location>
</feature>
<gene>
    <name evidence="4" type="ORF">M422DRAFT_267986</name>
</gene>
<proteinExistence type="predicted"/>
<reference evidence="4 5" key="1">
    <citation type="submission" date="2014-06" db="EMBL/GenBank/DDBJ databases">
        <title>Evolutionary Origins and Diversification of the Mycorrhizal Mutualists.</title>
        <authorList>
            <consortium name="DOE Joint Genome Institute"/>
            <consortium name="Mycorrhizal Genomics Consortium"/>
            <person name="Kohler A."/>
            <person name="Kuo A."/>
            <person name="Nagy L.G."/>
            <person name="Floudas D."/>
            <person name="Copeland A."/>
            <person name="Barry K.W."/>
            <person name="Cichocki N."/>
            <person name="Veneault-Fourrey C."/>
            <person name="LaButti K."/>
            <person name="Lindquist E.A."/>
            <person name="Lipzen A."/>
            <person name="Lundell T."/>
            <person name="Morin E."/>
            <person name="Murat C."/>
            <person name="Riley R."/>
            <person name="Ohm R."/>
            <person name="Sun H."/>
            <person name="Tunlid A."/>
            <person name="Henrissat B."/>
            <person name="Grigoriev I.V."/>
            <person name="Hibbett D.S."/>
            <person name="Martin F."/>
        </authorList>
    </citation>
    <scope>NUCLEOTIDE SEQUENCE [LARGE SCALE GENOMIC DNA]</scope>
    <source>
        <strain evidence="4 5">SS14</strain>
    </source>
</reference>
<sequence length="292" mass="31676">MEGYGRKIDGWLLPAFEEIRIKKLRDSVLEPQDFYPKSDGNVQESLIVEQLTPRVADVHGILMPKDPNPIPSTSRLIPTQTSIKVLCSLAVHLHRRLPVLISSPPSSGKSLILEHLAGLLHPASPHQVISVHLSDTSIDAKSLLGSYISSTKRPGTFEWQEGVVVRAMRRGLWLVLEDVDRAGSEVLGTLLPLVESLSLHRPIGQPAHLEVPGHGKVEAAETFAIFATRSVVPFPDGTLPSASFLGANKYSHVDMPAPSEEELLSIVSSKFPSLGIAGAKAIIRGWSDARAL</sequence>
<dbReference type="Proteomes" id="UP000054279">
    <property type="component" value="Unassembled WGS sequence"/>
</dbReference>
<keyword evidence="2" id="KW-0067">ATP-binding</keyword>
<dbReference type="GO" id="GO:0005524">
    <property type="term" value="F:ATP binding"/>
    <property type="evidence" value="ECO:0007669"/>
    <property type="project" value="UniProtKB-KW"/>
</dbReference>
<dbReference type="OrthoDB" id="5186at2759"/>
<dbReference type="Gene3D" id="3.40.50.300">
    <property type="entry name" value="P-loop containing nucleotide triphosphate hydrolases"/>
    <property type="match status" value="1"/>
</dbReference>
<evidence type="ECO:0000256" key="2">
    <source>
        <dbReference type="ARBA" id="ARBA00022840"/>
    </source>
</evidence>
<evidence type="ECO:0000313" key="5">
    <source>
        <dbReference type="Proteomes" id="UP000054279"/>
    </source>
</evidence>
<dbReference type="EMBL" id="KN837261">
    <property type="protein sequence ID" value="KIJ30447.1"/>
    <property type="molecule type" value="Genomic_DNA"/>
</dbReference>
<dbReference type="GO" id="GO:0016887">
    <property type="term" value="F:ATP hydrolysis activity"/>
    <property type="evidence" value="ECO:0007669"/>
    <property type="project" value="InterPro"/>
</dbReference>
<dbReference type="Pfam" id="PF07728">
    <property type="entry name" value="AAA_5"/>
    <property type="match status" value="1"/>
</dbReference>
<dbReference type="HOGENOM" id="CLU_958423_0_0_1"/>
<dbReference type="InterPro" id="IPR027417">
    <property type="entry name" value="P-loop_NTPase"/>
</dbReference>
<dbReference type="PANTHER" id="PTHR48103">
    <property type="entry name" value="MIDASIN-RELATED"/>
    <property type="match status" value="1"/>
</dbReference>
<dbReference type="GO" id="GO:0005634">
    <property type="term" value="C:nucleus"/>
    <property type="evidence" value="ECO:0007669"/>
    <property type="project" value="TreeGrafter"/>
</dbReference>
<dbReference type="GO" id="GO:0030687">
    <property type="term" value="C:preribosome, large subunit precursor"/>
    <property type="evidence" value="ECO:0007669"/>
    <property type="project" value="TreeGrafter"/>
</dbReference>
<evidence type="ECO:0000259" key="3">
    <source>
        <dbReference type="Pfam" id="PF07728"/>
    </source>
</evidence>
<feature type="non-terminal residue" evidence="4">
    <location>
        <position position="292"/>
    </location>
</feature>